<evidence type="ECO:0000256" key="3">
    <source>
        <dbReference type="PROSITE-ProRule" id="PRU00169"/>
    </source>
</evidence>
<feature type="modified residue" description="4-aspartylphosphate" evidence="3">
    <location>
        <position position="52"/>
    </location>
</feature>
<reference evidence="5 6" key="1">
    <citation type="submission" date="2024-02" db="EMBL/GenBank/DDBJ databases">
        <title>Identification of pathogenicity and growth-promoting function of Pseudomonas putida variant.</title>
        <authorList>
            <person name="Sun J."/>
        </authorList>
    </citation>
    <scope>NUCLEOTIDE SEQUENCE [LARGE SCALE GENOMIC DNA]</scope>
    <source>
        <strain evidence="5 6">A03</strain>
    </source>
</reference>
<evidence type="ECO:0000313" key="6">
    <source>
        <dbReference type="Proteomes" id="UP001380290"/>
    </source>
</evidence>
<evidence type="ECO:0000256" key="2">
    <source>
        <dbReference type="ARBA" id="ARBA00023012"/>
    </source>
</evidence>
<dbReference type="EMBL" id="JBBHLC010000031">
    <property type="protein sequence ID" value="MEJ5864098.1"/>
    <property type="molecule type" value="Genomic_DNA"/>
</dbReference>
<keyword evidence="6" id="KW-1185">Reference proteome</keyword>
<dbReference type="Gene3D" id="3.40.50.2300">
    <property type="match status" value="1"/>
</dbReference>
<dbReference type="Pfam" id="PF00072">
    <property type="entry name" value="Response_reg"/>
    <property type="match status" value="1"/>
</dbReference>
<dbReference type="InterPro" id="IPR050595">
    <property type="entry name" value="Bact_response_regulator"/>
</dbReference>
<comment type="caution">
    <text evidence="5">The sequence shown here is derived from an EMBL/GenBank/DDBJ whole genome shotgun (WGS) entry which is preliminary data.</text>
</comment>
<dbReference type="CDD" id="cd00156">
    <property type="entry name" value="REC"/>
    <property type="match status" value="1"/>
</dbReference>
<dbReference type="SUPFAM" id="SSF52172">
    <property type="entry name" value="CheY-like"/>
    <property type="match status" value="1"/>
</dbReference>
<proteinExistence type="predicted"/>
<feature type="domain" description="Response regulatory" evidence="4">
    <location>
        <begin position="3"/>
        <end position="117"/>
    </location>
</feature>
<evidence type="ECO:0000256" key="1">
    <source>
        <dbReference type="ARBA" id="ARBA00022553"/>
    </source>
</evidence>
<accession>A0ABU8QTZ6</accession>
<protein>
    <submittedName>
        <fullName evidence="5">Response regulator</fullName>
    </submittedName>
</protein>
<dbReference type="RefSeq" id="WP_186518506.1">
    <property type="nucleotide sequence ID" value="NZ_JBBHLC010000031.1"/>
</dbReference>
<dbReference type="SMART" id="SM00448">
    <property type="entry name" value="REC"/>
    <property type="match status" value="1"/>
</dbReference>
<organism evidence="5 6">
    <name type="scientific">Pseudomonas farsensis</name>
    <dbReference type="NCBI Taxonomy" id="2745492"/>
    <lineage>
        <taxon>Bacteria</taxon>
        <taxon>Pseudomonadati</taxon>
        <taxon>Pseudomonadota</taxon>
        <taxon>Gammaproteobacteria</taxon>
        <taxon>Pseudomonadales</taxon>
        <taxon>Pseudomonadaceae</taxon>
        <taxon>Pseudomonas</taxon>
    </lineage>
</organism>
<dbReference type="PROSITE" id="PS50110">
    <property type="entry name" value="RESPONSE_REGULATORY"/>
    <property type="match status" value="1"/>
</dbReference>
<sequence length="119" mass="13134">MNTILVVDDEYLIADILGFALEDAGFLVLKASNGTSALEALRDRQVDLVITDYMMPRQNGEELAQAIRNDVRLVHLPVVLMSGAQAGRGRDSPMLFAAVFDKPFDIDRMIAKVRELLGT</sequence>
<keyword evidence="1 3" id="KW-0597">Phosphoprotein</keyword>
<dbReference type="PANTHER" id="PTHR44591">
    <property type="entry name" value="STRESS RESPONSE REGULATOR PROTEIN 1"/>
    <property type="match status" value="1"/>
</dbReference>
<dbReference type="InterPro" id="IPR001789">
    <property type="entry name" value="Sig_transdc_resp-reg_receiver"/>
</dbReference>
<dbReference type="InterPro" id="IPR011006">
    <property type="entry name" value="CheY-like_superfamily"/>
</dbReference>
<dbReference type="PANTHER" id="PTHR44591:SF14">
    <property type="entry name" value="PROTEIN PILG"/>
    <property type="match status" value="1"/>
</dbReference>
<name>A0ABU8QTZ6_9PSED</name>
<evidence type="ECO:0000259" key="4">
    <source>
        <dbReference type="PROSITE" id="PS50110"/>
    </source>
</evidence>
<dbReference type="Proteomes" id="UP001380290">
    <property type="component" value="Unassembled WGS sequence"/>
</dbReference>
<keyword evidence="2" id="KW-0902">Two-component regulatory system</keyword>
<evidence type="ECO:0000313" key="5">
    <source>
        <dbReference type="EMBL" id="MEJ5864098.1"/>
    </source>
</evidence>
<gene>
    <name evidence="5" type="ORF">V7S98_12775</name>
</gene>